<reference evidence="1 2" key="2">
    <citation type="journal article" date="2022" name="Mol. Biol. Evol.">
        <title>Comparative Genomics Reveals Insights into the Divergent Evolution of Astigmatic Mites and Household Pest Adaptations.</title>
        <authorList>
            <person name="Xiong Q."/>
            <person name="Wan A.T."/>
            <person name="Liu X."/>
            <person name="Fung C.S."/>
            <person name="Xiao X."/>
            <person name="Malainual N."/>
            <person name="Hou J."/>
            <person name="Wang L."/>
            <person name="Wang M."/>
            <person name="Yang K.Y."/>
            <person name="Cui Y."/>
            <person name="Leung E.L."/>
            <person name="Nong W."/>
            <person name="Shin S.K."/>
            <person name="Au S.W."/>
            <person name="Jeong K.Y."/>
            <person name="Chew F.T."/>
            <person name="Hui J.H."/>
            <person name="Leung T.F."/>
            <person name="Tungtrongchitr A."/>
            <person name="Zhong N."/>
            <person name="Liu Z."/>
            <person name="Tsui S.K."/>
        </authorList>
    </citation>
    <scope>NUCLEOTIDE SEQUENCE [LARGE SCALE GENOMIC DNA]</scope>
    <source>
        <strain evidence="1">Derp</strain>
    </source>
</reference>
<gene>
    <name evidence="1" type="ORF">DERP_000459</name>
</gene>
<sequence>MFLNEISRVSCYIKTATILNQLNKNCEKQIKQIATSHLVGFGLDENKFLFEYILYEGKSSNMKISKQQQQQQLMGIL</sequence>
<organism evidence="1 2">
    <name type="scientific">Dermatophagoides pteronyssinus</name>
    <name type="common">European house dust mite</name>
    <dbReference type="NCBI Taxonomy" id="6956"/>
    <lineage>
        <taxon>Eukaryota</taxon>
        <taxon>Metazoa</taxon>
        <taxon>Ecdysozoa</taxon>
        <taxon>Arthropoda</taxon>
        <taxon>Chelicerata</taxon>
        <taxon>Arachnida</taxon>
        <taxon>Acari</taxon>
        <taxon>Acariformes</taxon>
        <taxon>Sarcoptiformes</taxon>
        <taxon>Astigmata</taxon>
        <taxon>Psoroptidia</taxon>
        <taxon>Analgoidea</taxon>
        <taxon>Pyroglyphidae</taxon>
        <taxon>Dermatophagoidinae</taxon>
        <taxon>Dermatophagoides</taxon>
    </lineage>
</organism>
<proteinExistence type="predicted"/>
<accession>A0ABQ8J0S1</accession>
<dbReference type="Proteomes" id="UP000887458">
    <property type="component" value="Unassembled WGS sequence"/>
</dbReference>
<evidence type="ECO:0000313" key="1">
    <source>
        <dbReference type="EMBL" id="KAH9415965.1"/>
    </source>
</evidence>
<protein>
    <submittedName>
        <fullName evidence="1">Uncharacterized protein</fullName>
    </submittedName>
</protein>
<dbReference type="EMBL" id="NJHN03000095">
    <property type="protein sequence ID" value="KAH9415965.1"/>
    <property type="molecule type" value="Genomic_DNA"/>
</dbReference>
<name>A0ABQ8J0S1_DERPT</name>
<reference evidence="1 2" key="1">
    <citation type="journal article" date="2018" name="J. Allergy Clin. Immunol.">
        <title>High-quality assembly of Dermatophagoides pteronyssinus genome and transcriptome reveals a wide range of novel allergens.</title>
        <authorList>
            <person name="Liu X.Y."/>
            <person name="Yang K.Y."/>
            <person name="Wang M.Q."/>
            <person name="Kwok J.S."/>
            <person name="Zeng X."/>
            <person name="Yang Z."/>
            <person name="Xiao X.J."/>
            <person name="Lau C.P."/>
            <person name="Li Y."/>
            <person name="Huang Z.M."/>
            <person name="Ba J.G."/>
            <person name="Yim A.K."/>
            <person name="Ouyang C.Y."/>
            <person name="Ngai S.M."/>
            <person name="Chan T.F."/>
            <person name="Leung E.L."/>
            <person name="Liu L."/>
            <person name="Liu Z.G."/>
            <person name="Tsui S.K."/>
        </authorList>
    </citation>
    <scope>NUCLEOTIDE SEQUENCE [LARGE SCALE GENOMIC DNA]</scope>
    <source>
        <strain evidence="1">Derp</strain>
    </source>
</reference>
<keyword evidence="2" id="KW-1185">Reference proteome</keyword>
<comment type="caution">
    <text evidence="1">The sequence shown here is derived from an EMBL/GenBank/DDBJ whole genome shotgun (WGS) entry which is preliminary data.</text>
</comment>
<evidence type="ECO:0000313" key="2">
    <source>
        <dbReference type="Proteomes" id="UP000887458"/>
    </source>
</evidence>